<dbReference type="Gene3D" id="3.80.10.10">
    <property type="entry name" value="Ribonuclease Inhibitor"/>
    <property type="match status" value="1"/>
</dbReference>
<protein>
    <recommendedName>
        <fullName evidence="3">F-box domain-containing protein</fullName>
    </recommendedName>
</protein>
<evidence type="ECO:0008006" key="3">
    <source>
        <dbReference type="Google" id="ProtNLM"/>
    </source>
</evidence>
<dbReference type="Proteomes" id="UP001150942">
    <property type="component" value="Unassembled WGS sequence"/>
</dbReference>
<dbReference type="AlphaFoldDB" id="A0A9W9JBM0"/>
<keyword evidence="2" id="KW-1185">Reference proteome</keyword>
<reference evidence="1" key="1">
    <citation type="submission" date="2022-11" db="EMBL/GenBank/DDBJ databases">
        <authorList>
            <person name="Petersen C."/>
        </authorList>
    </citation>
    <scope>NUCLEOTIDE SEQUENCE</scope>
    <source>
        <strain evidence="1">IBT 20477</strain>
    </source>
</reference>
<name>A0A9W9JBM0_9EURO</name>
<dbReference type="InterPro" id="IPR032675">
    <property type="entry name" value="LRR_dom_sf"/>
</dbReference>
<organism evidence="1 2">
    <name type="scientific">Penicillium cf. viridicatum</name>
    <dbReference type="NCBI Taxonomy" id="2972119"/>
    <lineage>
        <taxon>Eukaryota</taxon>
        <taxon>Fungi</taxon>
        <taxon>Dikarya</taxon>
        <taxon>Ascomycota</taxon>
        <taxon>Pezizomycotina</taxon>
        <taxon>Eurotiomycetes</taxon>
        <taxon>Eurotiomycetidae</taxon>
        <taxon>Eurotiales</taxon>
        <taxon>Aspergillaceae</taxon>
        <taxon>Penicillium</taxon>
    </lineage>
</organism>
<dbReference type="OrthoDB" id="3945550at2759"/>
<dbReference type="SUPFAM" id="SSF52047">
    <property type="entry name" value="RNI-like"/>
    <property type="match status" value="1"/>
</dbReference>
<dbReference type="EMBL" id="JAPQKQ010000006">
    <property type="protein sequence ID" value="KAJ5193262.1"/>
    <property type="molecule type" value="Genomic_DNA"/>
</dbReference>
<reference evidence="1" key="2">
    <citation type="journal article" date="2023" name="IMA Fungus">
        <title>Comparative genomic study of the Penicillium genus elucidates a diverse pangenome and 15 lateral gene transfer events.</title>
        <authorList>
            <person name="Petersen C."/>
            <person name="Sorensen T."/>
            <person name="Nielsen M.R."/>
            <person name="Sondergaard T.E."/>
            <person name="Sorensen J.L."/>
            <person name="Fitzpatrick D.A."/>
            <person name="Frisvad J.C."/>
            <person name="Nielsen K.L."/>
        </authorList>
    </citation>
    <scope>NUCLEOTIDE SEQUENCE</scope>
    <source>
        <strain evidence="1">IBT 20477</strain>
    </source>
</reference>
<accession>A0A9W9JBM0</accession>
<sequence>MDRLPIEILQQICLNLEGPAYCPPKDLSSFSQINHLCNQAAVPILYRNITLIFNTFQDLEAALSKVTEAPRATNFAKFARRLSLVCIKLSSESEFGQARPWTLEPWALNMVTDPNPATRKGFLEHYMTSCYSTTGGDLLSNAHRSIGITPNWAPVVSLIASLNHLDQFDFITNDDFTANLTEAFWRYHPDCRLNILGNQKVGPSPLYPDTTSVSRDSSEFKMDTLQLPGLHTLTTAISIYYRRSAEHQQLWEMMPFLFTSPGLKHLCLKPTDGVHEAGVDLLKATWQSLIDKAKPKAISQLESVTIPSNRPEGIMLSKLAAAGDLSQLRSLDIGCVCEPGKLVNVANLLPNLKRLFLDLDRRNQRPATIETDIEESMAGILAFRPLEYLYLRGLRDVEALDRIIQRHGPSLKGLALVPNKVHQYPRLNSSKLLEMMNLCPNMEELRLQMKRSAGNQAECEMYKALGTFPNLQRLFLDLDFDARPKVPRMGSSPETDNLDLRRTFINAAMDESLALQIWTKIKDKSPSLKDLRIFPYGNVCFAQEERYLLDCFARSYRLTGHNLENPGVPVMEQIGKRAWEIKRARQNNWDESPRDEEIRLSSRVVSVLQSIWPQVLEQTFRSEWCDCWTSLPLQPDTQSW</sequence>
<comment type="caution">
    <text evidence="1">The sequence shown here is derived from an EMBL/GenBank/DDBJ whole genome shotgun (WGS) entry which is preliminary data.</text>
</comment>
<evidence type="ECO:0000313" key="1">
    <source>
        <dbReference type="EMBL" id="KAJ5193262.1"/>
    </source>
</evidence>
<gene>
    <name evidence="1" type="ORF">N7449_009404</name>
</gene>
<proteinExistence type="predicted"/>
<evidence type="ECO:0000313" key="2">
    <source>
        <dbReference type="Proteomes" id="UP001150942"/>
    </source>
</evidence>